<dbReference type="InterPro" id="IPR036691">
    <property type="entry name" value="Endo/exonu/phosph_ase_sf"/>
</dbReference>
<dbReference type="Gene3D" id="3.30.160.60">
    <property type="entry name" value="Classic Zinc Finger"/>
    <property type="match status" value="1"/>
</dbReference>
<dbReference type="InterPro" id="IPR001876">
    <property type="entry name" value="Znf_RanBP2"/>
</dbReference>
<dbReference type="InterPro" id="IPR012337">
    <property type="entry name" value="RNaseH-like_sf"/>
</dbReference>
<keyword evidence="5" id="KW-0175">Coiled coil</keyword>
<evidence type="ECO:0000256" key="4">
    <source>
        <dbReference type="PROSITE-ProRule" id="PRU00042"/>
    </source>
</evidence>
<proteinExistence type="predicted"/>
<dbReference type="GO" id="GO:0008270">
    <property type="term" value="F:zinc ion binding"/>
    <property type="evidence" value="ECO:0007669"/>
    <property type="project" value="UniProtKB-KW"/>
</dbReference>
<organism evidence="8 9">
    <name type="scientific">Symbiodinium natans</name>
    <dbReference type="NCBI Taxonomy" id="878477"/>
    <lineage>
        <taxon>Eukaryota</taxon>
        <taxon>Sar</taxon>
        <taxon>Alveolata</taxon>
        <taxon>Dinophyceae</taxon>
        <taxon>Suessiales</taxon>
        <taxon>Symbiodiniaceae</taxon>
        <taxon>Symbiodinium</taxon>
    </lineage>
</organism>
<dbReference type="PROSITE" id="PS00028">
    <property type="entry name" value="ZINC_FINGER_C2H2_1"/>
    <property type="match status" value="1"/>
</dbReference>
<evidence type="ECO:0000256" key="6">
    <source>
        <dbReference type="SAM" id="MobiDB-lite"/>
    </source>
</evidence>
<dbReference type="PROSITE" id="PS50157">
    <property type="entry name" value="ZINC_FINGER_C2H2_2"/>
    <property type="match status" value="1"/>
</dbReference>
<keyword evidence="2 4" id="KW-0863">Zinc-finger</keyword>
<dbReference type="PROSITE" id="PS01358">
    <property type="entry name" value="ZF_RANBP2_1"/>
    <property type="match status" value="1"/>
</dbReference>
<reference evidence="8" key="1">
    <citation type="submission" date="2021-02" db="EMBL/GenBank/DDBJ databases">
        <authorList>
            <person name="Dougan E. K."/>
            <person name="Rhodes N."/>
            <person name="Thang M."/>
            <person name="Chan C."/>
        </authorList>
    </citation>
    <scope>NUCLEOTIDE SEQUENCE</scope>
</reference>
<keyword evidence="3" id="KW-0862">Zinc</keyword>
<dbReference type="SMART" id="SM00355">
    <property type="entry name" value="ZnF_C2H2"/>
    <property type="match status" value="2"/>
</dbReference>
<sequence length="2071" mass="228721">MEAKSWRCSTCHQQNKLSQNYCGKCGHHWQEAIGATASYWTPQTPAPWRGDRVDNTGRHGASPRRRAPKSPRRPGKGAGQHVTESVAGPAKGKSKMTGKGAVEEAKQPPSLAALPEPPTTTIAVPPRSGLPATPPTSSTTSERKLLEALVAHMGPTTELPPELAQQLEHYRVEDEKAQSRELHRIVARQAEAKRELGKLRTERATFCTGWNQYIQDLLGLVAQQTEERAQALQAYDAAEEKWTQRFVETSKQLARLAANKAAPDGVIDLETEEDAMEVSEAAVADAAEEESKRIAAREARQTALEKQQATLVQALHAAKEITAGAERERHAPPDGGKSSVEYEKLRRVATPRHSVCDEDNYVHPARAETIALVLSYQVKFQDIGFDLTEFADPRCPEEDAVAGSAECSPVNRSSVHPEATEIACRSFHDGACVDPGLIFVEIGCQGTNGLPGHDVGVYQKQHHFPLQVLFVEQVNRVVKEWDSIAQRENGLSVEVHHADNQPPSTDASGLQAHQAAGVHPDMIWTVSQGINISDYCQGKWRWVGYLTGELTDEIWGPGERSAFQPELCAHLVAQTTAIAAGVPFTLTYDSTSAADCACALSACRADYALTEAMVTTFAMLTSTGQVRGYQHTKSHQGHPGNELVDSLATACLAEVLPPEGSLVPFLFTAIHCPEFSWLWLSTVHHYSSWPTIGPDGITEPSQPQGLCMHVASPSRWAPADTSTIEPQQFRLDVCIASYNAMTLASALQRQCVHHAMKSLKIGVLGLQETREDTEPLVVRQGVWRFASKGEHGQLGCQLWVDSTRPAGFTASGDSVPWQLDTFAARFMHPRLLLISGQFGSIKCLFIVGHAPTSTSPDEVINAWWDLLREQVNRHIAGHVPLFMLDANARFDKSEEPTGLNAHRLAACLEAWHLVRTPAWDNGHAITTWRSPNGKQACLDYVCVPADWQVGLNRPSTHDILDVNAGIDHKLLKVSVAASLIVARKARLSRLDVEAIHSPAGRIELQRILNQAPQVPWEVDVDDHLHVLNCYLNSAIAQSFVRPRAAARSPVLSHHTVTCLQQRRAARFVHRCRRQRLERLQAYIYFMAWREACGHGQSRQLQHASARQQRRNLQKKLAEHFLRMRELNKELKRTHQRDQAVFARQMYQDARAKGPRHLAHVLRAVLRTGRRYKAPRMAPVLEIDGQMEQDAARVALAFGDHFAKAERATSRQLQEVLLEKRAQARPAEEVDLHSAPTLAQLTRAFASMPARRAPGLSTLPPDIYCRAPLQMALAHMPLMLKLAARDVAPMLWSGSIAIPMAKPNKAHHEPAGFRSISLFEISSKAVARSLRPELSKGLEAITLEGTAGARTGIALGVPALVTQTHLQRLHRSATSGAVVFVDGASAFYSTLREYLLRTDVQNAEAWLDDMPISLELRLRIGRVLRSGSLMKEIGLPETTQRMLEALMRGTWFTVNAEDTSVRATLAGTSPGSPVADSLFQLIFVLSLRGISEHLAAMGIGAQIHVPGHVEDTPLIPTWMDDIAVLIQVTRANELIRAVSATSAVVKQQLAIIGVNINLQRGKTEAMLVFKGPQAKAERHRLWIEDNGVIPFKVPGEMDSHICCTDQYVHLGSLRTCSAADWKDIDRRAKLAEPTFVKVRAHILRNHNLTWDERKGLLISLVLRKFMHGANTWTLKTQRERAKYESSYMSFVRRAMRPMTGLSTKLLSDEQVCDYLQVLQPLQALAVERVRLLLQIAHAGPRQLQLALVAAQAWIVAAWHDLQLIGRLVGENVPECPMETPSCMKAWNDIWKTPAATARFLRQARGKWLQIAGVARPAVKAKAEAIRGIDETPAFLIKLRGDQSSQPFACQICSRSFSKACALASHMAKTHQQPALATRIRVGSTCEVCQRQYWTSKRLREHLRHSLRCCRIYHQADMASDLADKPDNAHLPQTRLIGPQPWWATQAPDKSPTPPDVALASPCANSVQQLAMLGMIVFDPVQQGRQFASLQQGKCKAVCTGQHLLVGEAADLTLERRTVLPLVDGQGPFQELLLLVDVAQSVVVTLGDGVAAQPVPHLSEVYIICSTATELGY</sequence>
<dbReference type="EMBL" id="CAJNDS010000139">
    <property type="protein sequence ID" value="CAE6969604.1"/>
    <property type="molecule type" value="Genomic_DNA"/>
</dbReference>
<feature type="compositionally biased region" description="Basic residues" evidence="6">
    <location>
        <begin position="61"/>
        <end position="75"/>
    </location>
</feature>
<dbReference type="Gene3D" id="3.30.420.10">
    <property type="entry name" value="Ribonuclease H-like superfamily/Ribonuclease H"/>
    <property type="match status" value="1"/>
</dbReference>
<evidence type="ECO:0000256" key="5">
    <source>
        <dbReference type="SAM" id="Coils"/>
    </source>
</evidence>
<dbReference type="Gene3D" id="3.60.10.10">
    <property type="entry name" value="Endonuclease/exonuclease/phosphatase"/>
    <property type="match status" value="1"/>
</dbReference>
<evidence type="ECO:0000259" key="7">
    <source>
        <dbReference type="PROSITE" id="PS50157"/>
    </source>
</evidence>
<dbReference type="InterPro" id="IPR013087">
    <property type="entry name" value="Znf_C2H2_type"/>
</dbReference>
<accession>A0A812I1Z2</accession>
<dbReference type="InterPro" id="IPR036397">
    <property type="entry name" value="RNaseH_sf"/>
</dbReference>
<evidence type="ECO:0000256" key="2">
    <source>
        <dbReference type="ARBA" id="ARBA00022771"/>
    </source>
</evidence>
<dbReference type="GO" id="GO:0003676">
    <property type="term" value="F:nucleic acid binding"/>
    <property type="evidence" value="ECO:0007669"/>
    <property type="project" value="InterPro"/>
</dbReference>
<evidence type="ECO:0000256" key="3">
    <source>
        <dbReference type="ARBA" id="ARBA00022833"/>
    </source>
</evidence>
<feature type="coiled-coil region" evidence="5">
    <location>
        <begin position="1109"/>
        <end position="1136"/>
    </location>
</feature>
<evidence type="ECO:0000313" key="8">
    <source>
        <dbReference type="EMBL" id="CAE6969604.1"/>
    </source>
</evidence>
<gene>
    <name evidence="8" type="ORF">SNAT2548_LOCUS2418</name>
</gene>
<name>A0A812I1Z2_9DINO</name>
<dbReference type="Proteomes" id="UP000604046">
    <property type="component" value="Unassembled WGS sequence"/>
</dbReference>
<evidence type="ECO:0000256" key="1">
    <source>
        <dbReference type="ARBA" id="ARBA00022723"/>
    </source>
</evidence>
<evidence type="ECO:0000313" key="9">
    <source>
        <dbReference type="Proteomes" id="UP000604046"/>
    </source>
</evidence>
<keyword evidence="9" id="KW-1185">Reference proteome</keyword>
<dbReference type="SUPFAM" id="SSF56219">
    <property type="entry name" value="DNase I-like"/>
    <property type="match status" value="1"/>
</dbReference>
<dbReference type="SUPFAM" id="SSF53098">
    <property type="entry name" value="Ribonuclease H-like"/>
    <property type="match status" value="1"/>
</dbReference>
<comment type="caution">
    <text evidence="8">The sequence shown here is derived from an EMBL/GenBank/DDBJ whole genome shotgun (WGS) entry which is preliminary data.</text>
</comment>
<protein>
    <recommendedName>
        <fullName evidence="7">C2H2-type domain-containing protein</fullName>
    </recommendedName>
</protein>
<keyword evidence="1" id="KW-0479">Metal-binding</keyword>
<feature type="region of interest" description="Disordered" evidence="6">
    <location>
        <begin position="43"/>
        <end position="139"/>
    </location>
</feature>
<feature type="domain" description="C2H2-type" evidence="7">
    <location>
        <begin position="1846"/>
        <end position="1869"/>
    </location>
</feature>